<evidence type="ECO:0000313" key="4">
    <source>
        <dbReference type="Proteomes" id="UP000291343"/>
    </source>
</evidence>
<feature type="signal peptide" evidence="2">
    <location>
        <begin position="1"/>
        <end position="21"/>
    </location>
</feature>
<keyword evidence="1" id="KW-0812">Transmembrane</keyword>
<dbReference type="Proteomes" id="UP000291343">
    <property type="component" value="Unassembled WGS sequence"/>
</dbReference>
<keyword evidence="1" id="KW-1133">Transmembrane helix</keyword>
<dbReference type="OrthoDB" id="10336606at2759"/>
<dbReference type="PROSITE" id="PS51257">
    <property type="entry name" value="PROKAR_LIPOPROTEIN"/>
    <property type="match status" value="1"/>
</dbReference>
<organism evidence="3 4">
    <name type="scientific">Laodelphax striatellus</name>
    <name type="common">Small brown planthopper</name>
    <name type="synonym">Delphax striatella</name>
    <dbReference type="NCBI Taxonomy" id="195883"/>
    <lineage>
        <taxon>Eukaryota</taxon>
        <taxon>Metazoa</taxon>
        <taxon>Ecdysozoa</taxon>
        <taxon>Arthropoda</taxon>
        <taxon>Hexapoda</taxon>
        <taxon>Insecta</taxon>
        <taxon>Pterygota</taxon>
        <taxon>Neoptera</taxon>
        <taxon>Paraneoptera</taxon>
        <taxon>Hemiptera</taxon>
        <taxon>Auchenorrhyncha</taxon>
        <taxon>Fulgoroidea</taxon>
        <taxon>Delphacidae</taxon>
        <taxon>Criomorphinae</taxon>
        <taxon>Laodelphax</taxon>
    </lineage>
</organism>
<keyword evidence="2" id="KW-0732">Signal</keyword>
<name>A0A482X603_LAOST</name>
<sequence>MRTWVLGLLMLFWMTISCHEATQDIKQLSSAKSYHSVDQWSNVNNSTGHSRAFDLQGRGKKDDKLMHSMYMGMMMVKAFFSIIFMFVNGIFQLKSFGFSLLNAIINIGRFLMQYNQQHHEQKVVKLPTDWASSGYGYGSSGYGSSGYANTGYGNQNYQFYPSAYSHQEQYQPEVAPADKVYRVQSNQEGSSIANTMAYSGYASNNNAATRT</sequence>
<dbReference type="AlphaFoldDB" id="A0A482X603"/>
<gene>
    <name evidence="3" type="ORF">LSTR_LSTR011578</name>
</gene>
<evidence type="ECO:0000313" key="3">
    <source>
        <dbReference type="EMBL" id="RZF41197.1"/>
    </source>
</evidence>
<proteinExistence type="predicted"/>
<reference evidence="3 4" key="1">
    <citation type="journal article" date="2017" name="Gigascience">
        <title>Genome sequence of the small brown planthopper, Laodelphax striatellus.</title>
        <authorList>
            <person name="Zhu J."/>
            <person name="Jiang F."/>
            <person name="Wang X."/>
            <person name="Yang P."/>
            <person name="Bao Y."/>
            <person name="Zhao W."/>
            <person name="Wang W."/>
            <person name="Lu H."/>
            <person name="Wang Q."/>
            <person name="Cui N."/>
            <person name="Li J."/>
            <person name="Chen X."/>
            <person name="Luo L."/>
            <person name="Yu J."/>
            <person name="Kang L."/>
            <person name="Cui F."/>
        </authorList>
    </citation>
    <scope>NUCLEOTIDE SEQUENCE [LARGE SCALE GENOMIC DNA]</scope>
    <source>
        <strain evidence="3">Lst14</strain>
    </source>
</reference>
<evidence type="ECO:0000256" key="1">
    <source>
        <dbReference type="SAM" id="Phobius"/>
    </source>
</evidence>
<feature type="chain" id="PRO_5019839104" evidence="2">
    <location>
        <begin position="22"/>
        <end position="211"/>
    </location>
</feature>
<keyword evidence="1" id="KW-0472">Membrane</keyword>
<dbReference type="InParanoid" id="A0A482X603"/>
<dbReference type="EMBL" id="QKKF02016947">
    <property type="protein sequence ID" value="RZF41197.1"/>
    <property type="molecule type" value="Genomic_DNA"/>
</dbReference>
<keyword evidence="4" id="KW-1185">Reference proteome</keyword>
<evidence type="ECO:0000256" key="2">
    <source>
        <dbReference type="SAM" id="SignalP"/>
    </source>
</evidence>
<accession>A0A482X603</accession>
<feature type="transmembrane region" description="Helical" evidence="1">
    <location>
        <begin position="69"/>
        <end position="91"/>
    </location>
</feature>
<protein>
    <submittedName>
        <fullName evidence="3">Uncharacterized protein</fullName>
    </submittedName>
</protein>
<comment type="caution">
    <text evidence="3">The sequence shown here is derived from an EMBL/GenBank/DDBJ whole genome shotgun (WGS) entry which is preliminary data.</text>
</comment>